<organism evidence="2 3">
    <name type="scientific">Dipteronia dyeriana</name>
    <dbReference type="NCBI Taxonomy" id="168575"/>
    <lineage>
        <taxon>Eukaryota</taxon>
        <taxon>Viridiplantae</taxon>
        <taxon>Streptophyta</taxon>
        <taxon>Embryophyta</taxon>
        <taxon>Tracheophyta</taxon>
        <taxon>Spermatophyta</taxon>
        <taxon>Magnoliopsida</taxon>
        <taxon>eudicotyledons</taxon>
        <taxon>Gunneridae</taxon>
        <taxon>Pentapetalae</taxon>
        <taxon>rosids</taxon>
        <taxon>malvids</taxon>
        <taxon>Sapindales</taxon>
        <taxon>Sapindaceae</taxon>
        <taxon>Hippocastanoideae</taxon>
        <taxon>Acereae</taxon>
        <taxon>Dipteronia</taxon>
    </lineage>
</organism>
<dbReference type="AlphaFoldDB" id="A0AAD9WXK0"/>
<reference evidence="2" key="1">
    <citation type="journal article" date="2023" name="Plant J.">
        <title>Genome sequences and population genomics provide insights into the demographic history, inbreeding, and mutation load of two 'living fossil' tree species of Dipteronia.</title>
        <authorList>
            <person name="Feng Y."/>
            <person name="Comes H.P."/>
            <person name="Chen J."/>
            <person name="Zhu S."/>
            <person name="Lu R."/>
            <person name="Zhang X."/>
            <person name="Li P."/>
            <person name="Qiu J."/>
            <person name="Olsen K.M."/>
            <person name="Qiu Y."/>
        </authorList>
    </citation>
    <scope>NUCLEOTIDE SEQUENCE</scope>
    <source>
        <strain evidence="2">KIB01</strain>
    </source>
</reference>
<protein>
    <submittedName>
        <fullName evidence="2">Uncharacterized protein</fullName>
    </submittedName>
</protein>
<evidence type="ECO:0000256" key="1">
    <source>
        <dbReference type="SAM" id="Phobius"/>
    </source>
</evidence>
<dbReference type="Proteomes" id="UP001280121">
    <property type="component" value="Unassembled WGS sequence"/>
</dbReference>
<evidence type="ECO:0000313" key="2">
    <source>
        <dbReference type="EMBL" id="KAK2645795.1"/>
    </source>
</evidence>
<comment type="caution">
    <text evidence="2">The sequence shown here is derived from an EMBL/GenBank/DDBJ whole genome shotgun (WGS) entry which is preliminary data.</text>
</comment>
<sequence length="200" mass="23708">MIRRSIRFISIWRRDWVEVEVEVEVEMHMYTNFHHNFSSKIMLGVTLQIPIKSATKEARILPITTLVEFLRKLMQKWFHDQRKAANKGSSILTDFVLEHGKNNEDNSQLYVLQPIDYTKYVVKDNVGIVWTIDLELRTCTCRIQGFQKNDYAVITSQLNDFKQKMYLRYTQYLILPVGSFQNMLVLALYIHLKVEDNRAD</sequence>
<keyword evidence="1" id="KW-0812">Transmembrane</keyword>
<dbReference type="EMBL" id="JANJYI010000006">
    <property type="protein sequence ID" value="KAK2645795.1"/>
    <property type="molecule type" value="Genomic_DNA"/>
</dbReference>
<keyword evidence="3" id="KW-1185">Reference proteome</keyword>
<gene>
    <name evidence="2" type="ORF">Ddye_020990</name>
</gene>
<proteinExistence type="predicted"/>
<keyword evidence="1" id="KW-1133">Transmembrane helix</keyword>
<accession>A0AAD9WXK0</accession>
<evidence type="ECO:0000313" key="3">
    <source>
        <dbReference type="Proteomes" id="UP001280121"/>
    </source>
</evidence>
<feature type="transmembrane region" description="Helical" evidence="1">
    <location>
        <begin position="172"/>
        <end position="192"/>
    </location>
</feature>
<keyword evidence="1" id="KW-0472">Membrane</keyword>
<name>A0AAD9WXK0_9ROSI</name>